<dbReference type="EMBL" id="RCMK01000331">
    <property type="protein sequence ID" value="KAG2936124.1"/>
    <property type="molecule type" value="Genomic_DNA"/>
</dbReference>
<dbReference type="AlphaFoldDB" id="A0A329S416"/>
<dbReference type="PROSITE" id="PS50202">
    <property type="entry name" value="MSP"/>
    <property type="match status" value="1"/>
</dbReference>
<comment type="caution">
    <text evidence="8">The sequence shown here is derived from an EMBL/GenBank/DDBJ whole genome shotgun (WGS) entry which is preliminary data.</text>
</comment>
<dbReference type="Proteomes" id="UP000688947">
    <property type="component" value="Unassembled WGS sequence"/>
</dbReference>
<dbReference type="Proteomes" id="UP000697107">
    <property type="component" value="Unassembled WGS sequence"/>
</dbReference>
<dbReference type="InterPro" id="IPR013783">
    <property type="entry name" value="Ig-like_fold"/>
</dbReference>
<evidence type="ECO:0000313" key="9">
    <source>
        <dbReference type="Proteomes" id="UP000251314"/>
    </source>
</evidence>
<evidence type="ECO:0000313" key="3">
    <source>
        <dbReference type="EMBL" id="KAG2916093.1"/>
    </source>
</evidence>
<reference evidence="2" key="2">
    <citation type="submission" date="2018-10" db="EMBL/GenBank/DDBJ databases">
        <title>Effector identification in a new, highly contiguous assembly of the strawberry crown rot pathogen Phytophthora cactorum.</title>
        <authorList>
            <person name="Armitage A.D."/>
            <person name="Nellist C.F."/>
            <person name="Bates H."/>
            <person name="Vickerstaff R.J."/>
            <person name="Harrison R.J."/>
        </authorList>
    </citation>
    <scope>NUCLEOTIDE SEQUENCE</scope>
    <source>
        <strain evidence="2">15-7</strain>
        <strain evidence="3">4032</strain>
        <strain evidence="4">4040</strain>
        <strain evidence="5">P415</strain>
        <strain evidence="6">P421</strain>
    </source>
</reference>
<dbReference type="Proteomes" id="UP000760860">
    <property type="component" value="Unassembled WGS sequence"/>
</dbReference>
<organism evidence="8 9">
    <name type="scientific">Phytophthora cactorum</name>
    <dbReference type="NCBI Taxonomy" id="29920"/>
    <lineage>
        <taxon>Eukaryota</taxon>
        <taxon>Sar</taxon>
        <taxon>Stramenopiles</taxon>
        <taxon>Oomycota</taxon>
        <taxon>Peronosporomycetes</taxon>
        <taxon>Peronosporales</taxon>
        <taxon>Peronosporaceae</taxon>
        <taxon>Phytophthora</taxon>
    </lineage>
</organism>
<accession>A0A329S416</accession>
<dbReference type="EMBL" id="RCMG01000355">
    <property type="protein sequence ID" value="KAG2855904.1"/>
    <property type="molecule type" value="Genomic_DNA"/>
</dbReference>
<dbReference type="Proteomes" id="UP000251314">
    <property type="component" value="Unassembled WGS sequence"/>
</dbReference>
<protein>
    <recommendedName>
        <fullName evidence="1">MSP domain-containing protein</fullName>
    </recommendedName>
</protein>
<keyword evidence="9" id="KW-1185">Reference proteome</keyword>
<evidence type="ECO:0000313" key="8">
    <source>
        <dbReference type="EMBL" id="RAW31657.1"/>
    </source>
</evidence>
<dbReference type="EMBL" id="RCMI01000345">
    <property type="protein sequence ID" value="KAG2916093.1"/>
    <property type="molecule type" value="Genomic_DNA"/>
</dbReference>
<dbReference type="Pfam" id="PF00635">
    <property type="entry name" value="Motile_Sperm"/>
    <property type="match status" value="1"/>
</dbReference>
<dbReference type="Gene3D" id="2.60.40.10">
    <property type="entry name" value="Immunoglobulins"/>
    <property type="match status" value="1"/>
</dbReference>
<reference evidence="8 9" key="1">
    <citation type="submission" date="2018-01" db="EMBL/GenBank/DDBJ databases">
        <title>Draft genome of the strawberry crown rot pathogen Phytophthora cactorum.</title>
        <authorList>
            <person name="Armitage A.D."/>
            <person name="Lysoe E."/>
            <person name="Nellist C.F."/>
            <person name="Harrison R.J."/>
            <person name="Brurberg M.B."/>
        </authorList>
    </citation>
    <scope>NUCLEOTIDE SEQUENCE [LARGE SCALE GENOMIC DNA]</scope>
    <source>
        <strain evidence="8 9">10300</strain>
    </source>
</reference>
<reference evidence="7" key="3">
    <citation type="submission" date="2021-01" db="EMBL/GenBank/DDBJ databases">
        <title>Phytophthora aleatoria, a newly-described species from Pinus radiata is distinct from Phytophthora cactorum isolates based on comparative genomics.</title>
        <authorList>
            <person name="Mcdougal R."/>
            <person name="Panda P."/>
            <person name="Williams N."/>
            <person name="Studholme D.J."/>
        </authorList>
    </citation>
    <scope>NUCLEOTIDE SEQUENCE</scope>
    <source>
        <strain evidence="7">NZFS 3830</strain>
    </source>
</reference>
<proteinExistence type="predicted"/>
<dbReference type="InterPro" id="IPR008962">
    <property type="entry name" value="PapD-like_sf"/>
</dbReference>
<dbReference type="InterPro" id="IPR000535">
    <property type="entry name" value="MSP_dom"/>
</dbReference>
<gene>
    <name evidence="7" type="ORF">JG687_00010581</name>
    <name evidence="8" type="ORF">PC110_g12014</name>
    <name evidence="2" type="ORF">PC113_g12049</name>
    <name evidence="3" type="ORF">PC115_g11172</name>
    <name evidence="4" type="ORF">PC117_g12225</name>
    <name evidence="5" type="ORF">PC118_g11613</name>
    <name evidence="6" type="ORF">PC129_g16879</name>
</gene>
<sequence>MQLEYEGQAQGEALELSPTERRQHSLVLRNVTEPSRATLFKVQCTAPRKLCVRPALGLLKASGDSVSIHVQLNPQECSSATCKLLVVGRQASSPALGGEQIKSMWTAAEAEDAKTLLLSETVNIQIQSGSDAVANDDKPVTLSTTPQLMTTTRLTTTQLAELVLLIMRSQSRRKENELTRHEQEQLKAMRALHVSDWPYWEEYAARMRKLLRARNKRKTQTT</sequence>
<name>A0A329S416_9STRA</name>
<dbReference type="SUPFAM" id="SSF49354">
    <property type="entry name" value="PapD-like"/>
    <property type="match status" value="1"/>
</dbReference>
<evidence type="ECO:0000313" key="6">
    <source>
        <dbReference type="EMBL" id="KAG3212154.1"/>
    </source>
</evidence>
<dbReference type="OrthoDB" id="108265at2759"/>
<dbReference type="Proteomes" id="UP000736787">
    <property type="component" value="Unassembled WGS sequence"/>
</dbReference>
<dbReference type="Proteomes" id="UP000735874">
    <property type="component" value="Unassembled WGS sequence"/>
</dbReference>
<evidence type="ECO:0000313" key="2">
    <source>
        <dbReference type="EMBL" id="KAG2855904.1"/>
    </source>
</evidence>
<dbReference type="EMBL" id="RCMV01000871">
    <property type="protein sequence ID" value="KAG3212154.1"/>
    <property type="molecule type" value="Genomic_DNA"/>
</dbReference>
<evidence type="ECO:0000259" key="1">
    <source>
        <dbReference type="PROSITE" id="PS50202"/>
    </source>
</evidence>
<evidence type="ECO:0000313" key="5">
    <source>
        <dbReference type="EMBL" id="KAG2979691.1"/>
    </source>
</evidence>
<dbReference type="EMBL" id="JAENGZ010000604">
    <property type="protein sequence ID" value="KAG6956484.1"/>
    <property type="molecule type" value="Genomic_DNA"/>
</dbReference>
<evidence type="ECO:0000313" key="7">
    <source>
        <dbReference type="EMBL" id="KAG6956484.1"/>
    </source>
</evidence>
<dbReference type="EMBL" id="MJFZ01000313">
    <property type="protein sequence ID" value="RAW31657.1"/>
    <property type="molecule type" value="Genomic_DNA"/>
</dbReference>
<dbReference type="EMBL" id="RCML01000355">
    <property type="protein sequence ID" value="KAG2979691.1"/>
    <property type="molecule type" value="Genomic_DNA"/>
</dbReference>
<dbReference type="Proteomes" id="UP000774804">
    <property type="component" value="Unassembled WGS sequence"/>
</dbReference>
<dbReference type="VEuPathDB" id="FungiDB:PC110_g12014"/>
<feature type="domain" description="MSP" evidence="1">
    <location>
        <begin position="1"/>
        <end position="123"/>
    </location>
</feature>
<evidence type="ECO:0000313" key="4">
    <source>
        <dbReference type="EMBL" id="KAG2936124.1"/>
    </source>
</evidence>